<organism evidence="5 6">
    <name type="scientific">Amycolatopsis dendrobii</name>
    <dbReference type="NCBI Taxonomy" id="2760662"/>
    <lineage>
        <taxon>Bacteria</taxon>
        <taxon>Bacillati</taxon>
        <taxon>Actinomycetota</taxon>
        <taxon>Actinomycetes</taxon>
        <taxon>Pseudonocardiales</taxon>
        <taxon>Pseudonocardiaceae</taxon>
        <taxon>Amycolatopsis</taxon>
    </lineage>
</organism>
<evidence type="ECO:0000313" key="5">
    <source>
        <dbReference type="EMBL" id="MBB1156144.1"/>
    </source>
</evidence>
<feature type="domain" description="DJ-1/PfpI" evidence="4">
    <location>
        <begin position="31"/>
        <end position="236"/>
    </location>
</feature>
<sequence>MVALPRKALIAIPAKHFEFYEDGSETGLFYTEALHPYSVFADAGFEVDLVSETGSFGLDARSTEDQFLTEEDKAVYENPEAPFSVSLNQNLKKAADVDPNEYGVFFAAAGHAAIYDYPGAIALQSVAQGVWDNGGIVSAVCHGPAILPYVRDKETGKSIVAGKRITGFTTQGEIDLGLIDRIKTDNAPLIEDSAAAAGAGYVAPAQPFDDLSVTDGRVVTGANPASAHSAARRVVEAFDQL</sequence>
<keyword evidence="1" id="KW-0346">Stress response</keyword>
<evidence type="ECO:0000256" key="2">
    <source>
        <dbReference type="ARBA" id="ARBA00023239"/>
    </source>
</evidence>
<accession>A0A7W3VZM9</accession>
<dbReference type="InterPro" id="IPR029062">
    <property type="entry name" value="Class_I_gatase-like"/>
</dbReference>
<dbReference type="SUPFAM" id="SSF52317">
    <property type="entry name" value="Class I glutamine amidotransferase-like"/>
    <property type="match status" value="1"/>
</dbReference>
<gene>
    <name evidence="5" type="ORF">H4281_23585</name>
</gene>
<name>A0A7W3VZM9_9PSEU</name>
<dbReference type="Gene3D" id="3.40.50.880">
    <property type="match status" value="1"/>
</dbReference>
<comment type="caution">
    <text evidence="5">The sequence shown here is derived from an EMBL/GenBank/DDBJ whole genome shotgun (WGS) entry which is preliminary data.</text>
</comment>
<dbReference type="PANTHER" id="PTHR48094:SF11">
    <property type="entry name" value="GLUTATHIONE-INDEPENDENT GLYOXALASE HSP31-RELATED"/>
    <property type="match status" value="1"/>
</dbReference>
<evidence type="ECO:0000256" key="1">
    <source>
        <dbReference type="ARBA" id="ARBA00023016"/>
    </source>
</evidence>
<keyword evidence="2" id="KW-0456">Lyase</keyword>
<dbReference type="Proteomes" id="UP000526734">
    <property type="component" value="Unassembled WGS sequence"/>
</dbReference>
<dbReference type="EMBL" id="JACGZW010000008">
    <property type="protein sequence ID" value="MBB1156144.1"/>
    <property type="molecule type" value="Genomic_DNA"/>
</dbReference>
<dbReference type="GO" id="GO:0019243">
    <property type="term" value="P:methylglyoxal catabolic process to D-lactate via S-lactoyl-glutathione"/>
    <property type="evidence" value="ECO:0007669"/>
    <property type="project" value="TreeGrafter"/>
</dbReference>
<proteinExistence type="inferred from homology"/>
<dbReference type="InterPro" id="IPR002818">
    <property type="entry name" value="DJ-1/PfpI"/>
</dbReference>
<keyword evidence="6" id="KW-1185">Reference proteome</keyword>
<evidence type="ECO:0000259" key="4">
    <source>
        <dbReference type="Pfam" id="PF01965"/>
    </source>
</evidence>
<evidence type="ECO:0000313" key="6">
    <source>
        <dbReference type="Proteomes" id="UP000526734"/>
    </source>
</evidence>
<dbReference type="GO" id="GO:0019172">
    <property type="term" value="F:glyoxalase III activity"/>
    <property type="evidence" value="ECO:0007669"/>
    <property type="project" value="TreeGrafter"/>
</dbReference>
<reference evidence="5 6" key="1">
    <citation type="submission" date="2020-08" db="EMBL/GenBank/DDBJ databases">
        <title>Amycolatopsis sp. nov. DR6-1 isolated from Dendrobium heterocarpum.</title>
        <authorList>
            <person name="Tedsree N."/>
            <person name="Kuncharoen N."/>
            <person name="Likhitwitayawuid K."/>
            <person name="Tanasupawat S."/>
        </authorList>
    </citation>
    <scope>NUCLEOTIDE SEQUENCE [LARGE SCALE GENOMIC DNA]</scope>
    <source>
        <strain evidence="5 6">DR6-1</strain>
    </source>
</reference>
<dbReference type="GO" id="GO:0005737">
    <property type="term" value="C:cytoplasm"/>
    <property type="evidence" value="ECO:0007669"/>
    <property type="project" value="TreeGrafter"/>
</dbReference>
<dbReference type="InterPro" id="IPR050325">
    <property type="entry name" value="Prot/Nucl_acid_deglycase"/>
</dbReference>
<comment type="similarity">
    <text evidence="3">Belongs to the peptidase C56 family. HSP31-like subfamily.</text>
</comment>
<dbReference type="PANTHER" id="PTHR48094">
    <property type="entry name" value="PROTEIN/NUCLEIC ACID DEGLYCASE DJ-1-RELATED"/>
    <property type="match status" value="1"/>
</dbReference>
<protein>
    <submittedName>
        <fullName evidence="5">DJ-1/PfpI family protein</fullName>
    </submittedName>
</protein>
<dbReference type="Pfam" id="PF01965">
    <property type="entry name" value="DJ-1_PfpI"/>
    <property type="match status" value="1"/>
</dbReference>
<evidence type="ECO:0000256" key="3">
    <source>
        <dbReference type="ARBA" id="ARBA00038493"/>
    </source>
</evidence>
<dbReference type="AlphaFoldDB" id="A0A7W3VZM9"/>
<dbReference type="FunFam" id="3.40.50.880:FF:000051">
    <property type="entry name" value="Glutathione-independent glyoxalase HSP31"/>
    <property type="match status" value="1"/>
</dbReference>